<reference evidence="1 4" key="2">
    <citation type="submission" date="2019-09" db="EMBL/GenBank/DDBJ databases">
        <title>Draft genome sequences of 48 bacterial type strains from the CCUG.</title>
        <authorList>
            <person name="Tunovic T."/>
            <person name="Pineiro-Iglesias B."/>
            <person name="Unosson C."/>
            <person name="Inganas E."/>
            <person name="Ohlen M."/>
            <person name="Cardew S."/>
            <person name="Jensie-Markopoulos S."/>
            <person name="Salva-Serra F."/>
            <person name="Jaen-Luchoro D."/>
            <person name="Karlsson R."/>
            <person name="Svensson-Stadler L."/>
            <person name="Chun J."/>
            <person name="Moore E."/>
        </authorList>
    </citation>
    <scope>NUCLEOTIDE SEQUENCE [LARGE SCALE GENOMIC DNA]</scope>
    <source>
        <strain evidence="1 4">CCUG 51524</strain>
    </source>
</reference>
<dbReference type="Proteomes" id="UP000240476">
    <property type="component" value="Unassembled WGS sequence"/>
</dbReference>
<dbReference type="AlphaFoldDB" id="A0A2T4FXH1"/>
<dbReference type="EMBL" id="PYWX01000032">
    <property type="protein sequence ID" value="PTC28119.1"/>
    <property type="molecule type" value="Genomic_DNA"/>
</dbReference>
<dbReference type="EMBL" id="VZPQ01000002">
    <property type="protein sequence ID" value="KAB0569117.1"/>
    <property type="molecule type" value="Genomic_DNA"/>
</dbReference>
<name>A0A2T4FXH1_9PSED</name>
<evidence type="ECO:0000313" key="3">
    <source>
        <dbReference type="Proteomes" id="UP000240476"/>
    </source>
</evidence>
<evidence type="ECO:0000313" key="4">
    <source>
        <dbReference type="Proteomes" id="UP000423257"/>
    </source>
</evidence>
<evidence type="ECO:0000313" key="1">
    <source>
        <dbReference type="EMBL" id="KAB0569117.1"/>
    </source>
</evidence>
<protein>
    <submittedName>
        <fullName evidence="2">Uncharacterized protein</fullName>
    </submittedName>
</protein>
<dbReference type="Proteomes" id="UP000423257">
    <property type="component" value="Unassembled WGS sequence"/>
</dbReference>
<gene>
    <name evidence="2" type="ORF">C9383_12180</name>
    <name evidence="1" type="ORF">F7R03_05975</name>
</gene>
<reference evidence="2 3" key="1">
    <citation type="submission" date="2018-03" db="EMBL/GenBank/DDBJ databases">
        <title>Draft genome sequence of the type strain of Pseudomonas palleroniana LMG 23076, isolated from rice in Cameroon.</title>
        <authorList>
            <person name="Tambong J.T."/>
        </authorList>
    </citation>
    <scope>NUCLEOTIDE SEQUENCE [LARGE SCALE GENOMIC DNA]</scope>
    <source>
        <strain evidence="2 3">LMG 23076</strain>
    </source>
</reference>
<keyword evidence="3" id="KW-1185">Reference proteome</keyword>
<sequence>MSELARAGVRSAPVFVGAAAQPSASKLAHYRWFRHKLCLTLSSPTTALTCRSFRYPPTQSRPHKKVRTRSAGTVRHGLIKNAFFEAAVPSSCTRH</sequence>
<proteinExistence type="predicted"/>
<evidence type="ECO:0000313" key="2">
    <source>
        <dbReference type="EMBL" id="PTC28119.1"/>
    </source>
</evidence>
<comment type="caution">
    <text evidence="2">The sequence shown here is derived from an EMBL/GenBank/DDBJ whole genome shotgun (WGS) entry which is preliminary data.</text>
</comment>
<organism evidence="2 3">
    <name type="scientific">Pseudomonas palleroniana</name>
    <dbReference type="NCBI Taxonomy" id="191390"/>
    <lineage>
        <taxon>Bacteria</taxon>
        <taxon>Pseudomonadati</taxon>
        <taxon>Pseudomonadota</taxon>
        <taxon>Gammaproteobacteria</taxon>
        <taxon>Pseudomonadales</taxon>
        <taxon>Pseudomonadaceae</taxon>
        <taxon>Pseudomonas</taxon>
    </lineage>
</organism>
<accession>A0A2T4FXH1</accession>